<organism evidence="2 3">
    <name type="scientific">Vanilla planifolia</name>
    <name type="common">Vanilla</name>
    <dbReference type="NCBI Taxonomy" id="51239"/>
    <lineage>
        <taxon>Eukaryota</taxon>
        <taxon>Viridiplantae</taxon>
        <taxon>Streptophyta</taxon>
        <taxon>Embryophyta</taxon>
        <taxon>Tracheophyta</taxon>
        <taxon>Spermatophyta</taxon>
        <taxon>Magnoliopsida</taxon>
        <taxon>Liliopsida</taxon>
        <taxon>Asparagales</taxon>
        <taxon>Orchidaceae</taxon>
        <taxon>Vanilloideae</taxon>
        <taxon>Vanilleae</taxon>
        <taxon>Vanilla</taxon>
    </lineage>
</organism>
<accession>A0A835UQH3</accession>
<dbReference type="Proteomes" id="UP000639772">
    <property type="component" value="Chromosome 9"/>
</dbReference>
<evidence type="ECO:0000256" key="1">
    <source>
        <dbReference type="SAM" id="MobiDB-lite"/>
    </source>
</evidence>
<proteinExistence type="predicted"/>
<comment type="caution">
    <text evidence="2">The sequence shown here is derived from an EMBL/GenBank/DDBJ whole genome shotgun (WGS) entry which is preliminary data.</text>
</comment>
<dbReference type="AlphaFoldDB" id="A0A835UQH3"/>
<feature type="region of interest" description="Disordered" evidence="1">
    <location>
        <begin position="1"/>
        <end position="32"/>
    </location>
</feature>
<sequence length="62" mass="6503">MESADGEAKLGHTFDGGNAVWPTRKKGKWKDGCSNGHAVRGVLVAVAGVSAGHRHRQPLPEA</sequence>
<gene>
    <name evidence="2" type="ORF">HPP92_017339</name>
</gene>
<dbReference type="EMBL" id="JADCNM010000009">
    <property type="protein sequence ID" value="KAG0468011.1"/>
    <property type="molecule type" value="Genomic_DNA"/>
</dbReference>
<feature type="compositionally biased region" description="Basic and acidic residues" evidence="1">
    <location>
        <begin position="1"/>
        <end position="12"/>
    </location>
</feature>
<protein>
    <submittedName>
        <fullName evidence="2">Uncharacterized protein</fullName>
    </submittedName>
</protein>
<reference evidence="2 3" key="1">
    <citation type="journal article" date="2020" name="Nat. Food">
        <title>A phased Vanilla planifolia genome enables genetic improvement of flavour and production.</title>
        <authorList>
            <person name="Hasing T."/>
            <person name="Tang H."/>
            <person name="Brym M."/>
            <person name="Khazi F."/>
            <person name="Huang T."/>
            <person name="Chambers A.H."/>
        </authorList>
    </citation>
    <scope>NUCLEOTIDE SEQUENCE [LARGE SCALE GENOMIC DNA]</scope>
    <source>
        <tissue evidence="2">Leaf</tissue>
    </source>
</reference>
<evidence type="ECO:0000313" key="2">
    <source>
        <dbReference type="EMBL" id="KAG0468011.1"/>
    </source>
</evidence>
<name>A0A835UQH3_VANPL</name>
<evidence type="ECO:0000313" key="3">
    <source>
        <dbReference type="Proteomes" id="UP000639772"/>
    </source>
</evidence>